<dbReference type="GO" id="GO:0032259">
    <property type="term" value="P:methylation"/>
    <property type="evidence" value="ECO:0007669"/>
    <property type="project" value="UniProtKB-KW"/>
</dbReference>
<dbReference type="InterPro" id="IPR050903">
    <property type="entry name" value="Bact_Chemotaxis_MeTrfase"/>
</dbReference>
<feature type="binding site" evidence="6">
    <location>
        <begin position="204"/>
        <end position="205"/>
    </location>
    <ligand>
        <name>S-adenosyl-L-methionine</name>
        <dbReference type="ChEBI" id="CHEBI:59789"/>
    </ligand>
</feature>
<keyword evidence="4 5" id="KW-0949">S-adenosyl-L-methionine</keyword>
<organism evidence="8 9">
    <name type="scientific">Candidatus Tenderia electrophaga</name>
    <dbReference type="NCBI Taxonomy" id="1748243"/>
    <lineage>
        <taxon>Bacteria</taxon>
        <taxon>Pseudomonadati</taxon>
        <taxon>Pseudomonadota</taxon>
        <taxon>Gammaproteobacteria</taxon>
        <taxon>Candidatus Tenderiales</taxon>
        <taxon>Candidatus Tenderiaceae</taxon>
        <taxon>Candidatus Tenderia</taxon>
    </lineage>
</organism>
<proteinExistence type="predicted"/>
<feature type="binding site" evidence="6">
    <location>
        <position position="146"/>
    </location>
    <ligand>
        <name>S-adenosyl-L-methionine</name>
        <dbReference type="ChEBI" id="CHEBI:59789"/>
    </ligand>
</feature>
<dbReference type="EC" id="2.1.1.80" evidence="5"/>
<dbReference type="PIRSF" id="PIRSF000410">
    <property type="entry name" value="CheR"/>
    <property type="match status" value="1"/>
</dbReference>
<evidence type="ECO:0000313" key="9">
    <source>
        <dbReference type="Proteomes" id="UP000055136"/>
    </source>
</evidence>
<keyword evidence="9" id="KW-1185">Reference proteome</keyword>
<evidence type="ECO:0000256" key="3">
    <source>
        <dbReference type="ARBA" id="ARBA00022679"/>
    </source>
</evidence>
<feature type="binding site" evidence="6">
    <location>
        <begin position="221"/>
        <end position="222"/>
    </location>
    <ligand>
        <name>S-adenosyl-L-methionine</name>
        <dbReference type="ChEBI" id="CHEBI:59789"/>
    </ligand>
</feature>
<dbReference type="InterPro" id="IPR000780">
    <property type="entry name" value="CheR_MeTrfase"/>
</dbReference>
<comment type="function">
    <text evidence="5">Methylation of the membrane-bound methyl-accepting chemotaxis proteins (MCP) to form gamma-glutamyl methyl ester residues in MCP.</text>
</comment>
<evidence type="ECO:0000256" key="4">
    <source>
        <dbReference type="ARBA" id="ARBA00022691"/>
    </source>
</evidence>
<dbReference type="Pfam" id="PF03705">
    <property type="entry name" value="CheR_N"/>
    <property type="match status" value="1"/>
</dbReference>
<dbReference type="SUPFAM" id="SSF53335">
    <property type="entry name" value="S-adenosyl-L-methionine-dependent methyltransferases"/>
    <property type="match status" value="1"/>
</dbReference>
<evidence type="ECO:0000256" key="2">
    <source>
        <dbReference type="ARBA" id="ARBA00022603"/>
    </source>
</evidence>
<feature type="binding site" evidence="6">
    <location>
        <position position="82"/>
    </location>
    <ligand>
        <name>S-adenosyl-L-methionine</name>
        <dbReference type="ChEBI" id="CHEBI:59789"/>
    </ligand>
</feature>
<sequence length="276" mass="31762">MSREFEFTDKHFQQIRKLVLEHTGIHLSDIKMDMVYSRLARRLRQLHLNSFTDYLELLAQGDDGELGNFVNSITTNLTSFFREQHHFEYLKATVLPQLMRLNAASKTIRIWSAGCSSGEEPYSLAITVKEAIPDKLGWDVRILATDLDTNVIATGSEGVYTLERVNGLPPAVLKRWFYRGTGERAGLVKASSALRDLIIFKQLNLMGDWPVKAGVDVIFCRNVVIYFDKDTQRRLFHRYADILRSDGYLFVGHSETLYKVSERFRLLGKTVYQRMA</sequence>
<keyword evidence="3 5" id="KW-0808">Transferase</keyword>
<feature type="binding site" evidence="6">
    <location>
        <position position="78"/>
    </location>
    <ligand>
        <name>S-adenosyl-L-methionine</name>
        <dbReference type="ChEBI" id="CHEBI:59789"/>
    </ligand>
</feature>
<dbReference type="SUPFAM" id="SSF47757">
    <property type="entry name" value="Chemotaxis receptor methyltransferase CheR, N-terminal domain"/>
    <property type="match status" value="1"/>
</dbReference>
<feature type="binding site" evidence="6">
    <location>
        <position position="76"/>
    </location>
    <ligand>
        <name>S-adenosyl-L-methionine</name>
        <dbReference type="ChEBI" id="CHEBI:59789"/>
    </ligand>
</feature>
<name>A0A0S2TC20_9GAMM</name>
<evidence type="ECO:0000259" key="7">
    <source>
        <dbReference type="PROSITE" id="PS50123"/>
    </source>
</evidence>
<dbReference type="GO" id="GO:0008983">
    <property type="term" value="F:protein-glutamate O-methyltransferase activity"/>
    <property type="evidence" value="ECO:0007669"/>
    <property type="project" value="UniProtKB-EC"/>
</dbReference>
<comment type="catalytic activity">
    <reaction evidence="1 5">
        <text>L-glutamyl-[protein] + S-adenosyl-L-methionine = [protein]-L-glutamate 5-O-methyl ester + S-adenosyl-L-homocysteine</text>
        <dbReference type="Rhea" id="RHEA:24452"/>
        <dbReference type="Rhea" id="RHEA-COMP:10208"/>
        <dbReference type="Rhea" id="RHEA-COMP:10311"/>
        <dbReference type="ChEBI" id="CHEBI:29973"/>
        <dbReference type="ChEBI" id="CHEBI:57856"/>
        <dbReference type="ChEBI" id="CHEBI:59789"/>
        <dbReference type="ChEBI" id="CHEBI:82795"/>
        <dbReference type="EC" id="2.1.1.80"/>
    </reaction>
</comment>
<evidence type="ECO:0000256" key="6">
    <source>
        <dbReference type="PIRSR" id="PIRSR000410-1"/>
    </source>
</evidence>
<dbReference type="Gene3D" id="1.10.155.10">
    <property type="entry name" value="Chemotaxis receptor methyltransferase CheR, N-terminal domain"/>
    <property type="match status" value="1"/>
</dbReference>
<protein>
    <recommendedName>
        <fullName evidence="5">Chemotaxis protein methyltransferase</fullName>
        <ecNumber evidence="5">2.1.1.80</ecNumber>
    </recommendedName>
</protein>
<gene>
    <name evidence="8" type="ORF">Tel_05690</name>
</gene>
<dbReference type="PANTHER" id="PTHR24422:SF19">
    <property type="entry name" value="CHEMOTAXIS PROTEIN METHYLTRANSFERASE"/>
    <property type="match status" value="1"/>
</dbReference>
<dbReference type="Proteomes" id="UP000055136">
    <property type="component" value="Chromosome"/>
</dbReference>
<dbReference type="Gene3D" id="3.40.50.150">
    <property type="entry name" value="Vaccinia Virus protein VP39"/>
    <property type="match status" value="1"/>
</dbReference>
<keyword evidence="2 5" id="KW-0489">Methyltransferase</keyword>
<dbReference type="InterPro" id="IPR022641">
    <property type="entry name" value="CheR_N"/>
</dbReference>
<dbReference type="STRING" id="1748243.Tel_05690"/>
<dbReference type="InterPro" id="IPR036804">
    <property type="entry name" value="CheR_N_sf"/>
</dbReference>
<dbReference type="EMBL" id="CP013099">
    <property type="protein sequence ID" value="ALP52682.1"/>
    <property type="molecule type" value="Genomic_DNA"/>
</dbReference>
<dbReference type="InterPro" id="IPR022642">
    <property type="entry name" value="CheR_C"/>
</dbReference>
<dbReference type="KEGG" id="tee:Tel_05690"/>
<dbReference type="PANTHER" id="PTHR24422">
    <property type="entry name" value="CHEMOTAXIS PROTEIN METHYLTRANSFERASE"/>
    <property type="match status" value="1"/>
</dbReference>
<dbReference type="AlphaFoldDB" id="A0A0S2TC20"/>
<evidence type="ECO:0000313" key="8">
    <source>
        <dbReference type="EMBL" id="ALP52682.1"/>
    </source>
</evidence>
<dbReference type="SMART" id="SM00138">
    <property type="entry name" value="MeTrc"/>
    <property type="match status" value="1"/>
</dbReference>
<reference evidence="8" key="1">
    <citation type="submission" date="2015-10" db="EMBL/GenBank/DDBJ databases">
        <title>Description of Candidatus Tenderia electrophaga gen. nov, sp. nov., an Uncultivated Electroautotroph from a Biocathode Enrichment.</title>
        <authorList>
            <person name="Eddie B.J."/>
            <person name="Malanoski A.P."/>
            <person name="Wang Z."/>
            <person name="Hall R.J."/>
            <person name="Oh S.D."/>
            <person name="Heiner C."/>
            <person name="Lin B."/>
            <person name="Strycharz-Glaven S.M."/>
        </authorList>
    </citation>
    <scope>NUCLEOTIDE SEQUENCE [LARGE SCALE GENOMIC DNA]</scope>
    <source>
        <strain evidence="8">NRL1</strain>
    </source>
</reference>
<evidence type="ECO:0000256" key="5">
    <source>
        <dbReference type="PIRNR" id="PIRNR000410"/>
    </source>
</evidence>
<dbReference type="PROSITE" id="PS50123">
    <property type="entry name" value="CHER"/>
    <property type="match status" value="1"/>
</dbReference>
<feature type="binding site" evidence="6">
    <location>
        <position position="120"/>
    </location>
    <ligand>
        <name>S-adenosyl-L-methionine</name>
        <dbReference type="ChEBI" id="CHEBI:59789"/>
    </ligand>
</feature>
<accession>A0A0S2TC20</accession>
<feature type="domain" description="CheR-type methyltransferase" evidence="7">
    <location>
        <begin position="1"/>
        <end position="276"/>
    </location>
</feature>
<dbReference type="Pfam" id="PF01739">
    <property type="entry name" value="CheR"/>
    <property type="match status" value="1"/>
</dbReference>
<dbReference type="InterPro" id="IPR029063">
    <property type="entry name" value="SAM-dependent_MTases_sf"/>
</dbReference>
<evidence type="ECO:0000256" key="1">
    <source>
        <dbReference type="ARBA" id="ARBA00001541"/>
    </source>
</evidence>
<dbReference type="PRINTS" id="PR00996">
    <property type="entry name" value="CHERMTFRASE"/>
</dbReference>
<dbReference type="InterPro" id="IPR026024">
    <property type="entry name" value="Chemotaxis_MeTrfase_CheR"/>
</dbReference>